<gene>
    <name evidence="2" type="ORF">AVEN_106511_1</name>
</gene>
<name>A0A4Y2MH41_ARAVE</name>
<dbReference type="AlphaFoldDB" id="A0A4Y2MH41"/>
<reference evidence="2 3" key="1">
    <citation type="journal article" date="2019" name="Sci. Rep.">
        <title>Orb-weaving spider Araneus ventricosus genome elucidates the spidroin gene catalogue.</title>
        <authorList>
            <person name="Kono N."/>
            <person name="Nakamura H."/>
            <person name="Ohtoshi R."/>
            <person name="Moran D.A.P."/>
            <person name="Shinohara A."/>
            <person name="Yoshida Y."/>
            <person name="Fujiwara M."/>
            <person name="Mori M."/>
            <person name="Tomita M."/>
            <person name="Arakawa K."/>
        </authorList>
    </citation>
    <scope>NUCLEOTIDE SEQUENCE [LARGE SCALE GENOMIC DNA]</scope>
</reference>
<evidence type="ECO:0000313" key="2">
    <source>
        <dbReference type="EMBL" id="GBN26461.1"/>
    </source>
</evidence>
<dbReference type="OrthoDB" id="6430943at2759"/>
<organism evidence="2 3">
    <name type="scientific">Araneus ventricosus</name>
    <name type="common">Orbweaver spider</name>
    <name type="synonym">Epeira ventricosa</name>
    <dbReference type="NCBI Taxonomy" id="182803"/>
    <lineage>
        <taxon>Eukaryota</taxon>
        <taxon>Metazoa</taxon>
        <taxon>Ecdysozoa</taxon>
        <taxon>Arthropoda</taxon>
        <taxon>Chelicerata</taxon>
        <taxon>Arachnida</taxon>
        <taxon>Araneae</taxon>
        <taxon>Araneomorphae</taxon>
        <taxon>Entelegynae</taxon>
        <taxon>Araneoidea</taxon>
        <taxon>Araneidae</taxon>
        <taxon>Araneus</taxon>
    </lineage>
</organism>
<evidence type="ECO:0000313" key="3">
    <source>
        <dbReference type="Proteomes" id="UP000499080"/>
    </source>
</evidence>
<dbReference type="PANTHER" id="PTHR33327:SF3">
    <property type="entry name" value="RNA-DIRECTED DNA POLYMERASE"/>
    <property type="match status" value="1"/>
</dbReference>
<keyword evidence="3" id="KW-1185">Reference proteome</keyword>
<comment type="caution">
    <text evidence="2">The sequence shown here is derived from an EMBL/GenBank/DDBJ whole genome shotgun (WGS) entry which is preliminary data.</text>
</comment>
<dbReference type="EMBL" id="BGPR01123273">
    <property type="protein sequence ID" value="GBN26461.1"/>
    <property type="molecule type" value="Genomic_DNA"/>
</dbReference>
<evidence type="ECO:0000259" key="1">
    <source>
        <dbReference type="Pfam" id="PF23055"/>
    </source>
</evidence>
<sequence>MTTQAGVNSAPEFGLVVFKAPPFWKRNSELWFLQLESQFITANVTQESTKFHCVVSCLDCDVLTCESNIIRSPPSVDPYTQLKDRIISHYAYFENARLKT</sequence>
<dbReference type="PANTHER" id="PTHR33327">
    <property type="entry name" value="ENDONUCLEASE"/>
    <property type="match status" value="1"/>
</dbReference>
<feature type="domain" description="DUF7041" evidence="1">
    <location>
        <begin position="21"/>
        <end position="99"/>
    </location>
</feature>
<dbReference type="Pfam" id="PF23055">
    <property type="entry name" value="DUF7041"/>
    <property type="match status" value="1"/>
</dbReference>
<proteinExistence type="predicted"/>
<accession>A0A4Y2MH41</accession>
<dbReference type="Proteomes" id="UP000499080">
    <property type="component" value="Unassembled WGS sequence"/>
</dbReference>
<protein>
    <recommendedName>
        <fullName evidence="1">DUF7041 domain-containing protein</fullName>
    </recommendedName>
</protein>
<dbReference type="InterPro" id="IPR055469">
    <property type="entry name" value="DUF7041"/>
</dbReference>